<evidence type="ECO:0000256" key="1">
    <source>
        <dbReference type="SAM" id="MobiDB-lite"/>
    </source>
</evidence>
<name>A0A5B7DNY9_PORTR</name>
<proteinExistence type="predicted"/>
<comment type="caution">
    <text evidence="2">The sequence shown here is derived from an EMBL/GenBank/DDBJ whole genome shotgun (WGS) entry which is preliminary data.</text>
</comment>
<organism evidence="2 3">
    <name type="scientific">Portunus trituberculatus</name>
    <name type="common">Swimming crab</name>
    <name type="synonym">Neptunus trituberculatus</name>
    <dbReference type="NCBI Taxonomy" id="210409"/>
    <lineage>
        <taxon>Eukaryota</taxon>
        <taxon>Metazoa</taxon>
        <taxon>Ecdysozoa</taxon>
        <taxon>Arthropoda</taxon>
        <taxon>Crustacea</taxon>
        <taxon>Multicrustacea</taxon>
        <taxon>Malacostraca</taxon>
        <taxon>Eumalacostraca</taxon>
        <taxon>Eucarida</taxon>
        <taxon>Decapoda</taxon>
        <taxon>Pleocyemata</taxon>
        <taxon>Brachyura</taxon>
        <taxon>Eubrachyura</taxon>
        <taxon>Portunoidea</taxon>
        <taxon>Portunidae</taxon>
        <taxon>Portuninae</taxon>
        <taxon>Portunus</taxon>
    </lineage>
</organism>
<feature type="compositionally biased region" description="Basic and acidic residues" evidence="1">
    <location>
        <begin position="49"/>
        <end position="58"/>
    </location>
</feature>
<dbReference type="AlphaFoldDB" id="A0A5B7DNY9"/>
<evidence type="ECO:0000313" key="3">
    <source>
        <dbReference type="Proteomes" id="UP000324222"/>
    </source>
</evidence>
<evidence type="ECO:0000313" key="2">
    <source>
        <dbReference type="EMBL" id="MPC22754.1"/>
    </source>
</evidence>
<reference evidence="2 3" key="1">
    <citation type="submission" date="2019-05" db="EMBL/GenBank/DDBJ databases">
        <title>Another draft genome of Portunus trituberculatus and its Hox gene families provides insights of decapod evolution.</title>
        <authorList>
            <person name="Jeong J.-H."/>
            <person name="Song I."/>
            <person name="Kim S."/>
            <person name="Choi T."/>
            <person name="Kim D."/>
            <person name="Ryu S."/>
            <person name="Kim W."/>
        </authorList>
    </citation>
    <scope>NUCLEOTIDE SEQUENCE [LARGE SCALE GENOMIC DNA]</scope>
    <source>
        <tissue evidence="2">Muscle</tissue>
    </source>
</reference>
<dbReference type="EMBL" id="VSRR010001121">
    <property type="protein sequence ID" value="MPC22754.1"/>
    <property type="molecule type" value="Genomic_DNA"/>
</dbReference>
<dbReference type="Proteomes" id="UP000324222">
    <property type="component" value="Unassembled WGS sequence"/>
</dbReference>
<gene>
    <name evidence="2" type="ORF">E2C01_015777</name>
</gene>
<sequence>MVVKSQCIRKPSYELSMSTERLLTKNLLVKHILDEEMCVGNLLGMAGDEQRYVDDHQQQRQQTPSESRRTADQRAGQQHPDPPPSGYQCSYLHQ</sequence>
<keyword evidence="3" id="KW-1185">Reference proteome</keyword>
<feature type="region of interest" description="Disordered" evidence="1">
    <location>
        <begin position="49"/>
        <end position="94"/>
    </location>
</feature>
<protein>
    <submittedName>
        <fullName evidence="2">Uncharacterized protein</fullName>
    </submittedName>
</protein>
<accession>A0A5B7DNY9</accession>